<dbReference type="PANTHER" id="PTHR42711">
    <property type="entry name" value="ABC TRANSPORTER ATP-BINDING PROTEIN"/>
    <property type="match status" value="1"/>
</dbReference>
<dbReference type="InterPro" id="IPR003593">
    <property type="entry name" value="AAA+_ATPase"/>
</dbReference>
<protein>
    <submittedName>
        <fullName evidence="6">ABC transporter ATP-binding protein</fullName>
    </submittedName>
</protein>
<evidence type="ECO:0000256" key="3">
    <source>
        <dbReference type="ARBA" id="ARBA00022741"/>
    </source>
</evidence>
<keyword evidence="7" id="KW-1185">Reference proteome</keyword>
<dbReference type="InterPro" id="IPR027417">
    <property type="entry name" value="P-loop_NTPase"/>
</dbReference>
<name>A0A3A9AP73_9FIRM</name>
<dbReference type="PROSITE" id="PS00211">
    <property type="entry name" value="ABC_TRANSPORTER_1"/>
    <property type="match status" value="1"/>
</dbReference>
<sequence length="287" mass="33009">MLTIGQLEVKYGSQTALKIEDPISFKKGERIGIIGSNGAGKSTLIKAVLGLVPYRGRIITQLKPEQMAVHMQFNGYVTTMPVRYIMETILGTKIAKNKELQELISFFDFESCLSKRFNALSGGQKQKFTIILVMFQKAGLTFYDEVTSGLDFETRQKLTEMLSQWYRDKDDTLVVISHYYEELEQLADKLLILDKGRVVDFGRKNELFERYCGRVVIIMENSGKNKELSKGFPVLKSPEHLLAISCKSKEQEREMLMILTENNVNFKRSNSDIEMMFMNARERFYAQ</sequence>
<accession>A0A3A9AP73</accession>
<dbReference type="Gene3D" id="3.40.50.300">
    <property type="entry name" value="P-loop containing nucleotide triphosphate hydrolases"/>
    <property type="match status" value="1"/>
</dbReference>
<evidence type="ECO:0000313" key="7">
    <source>
        <dbReference type="Proteomes" id="UP000280696"/>
    </source>
</evidence>
<dbReference type="GO" id="GO:0005524">
    <property type="term" value="F:ATP binding"/>
    <property type="evidence" value="ECO:0007669"/>
    <property type="project" value="UniProtKB-KW"/>
</dbReference>
<keyword evidence="2" id="KW-0813">Transport</keyword>
<keyword evidence="4 6" id="KW-0067">ATP-binding</keyword>
<dbReference type="InterPro" id="IPR050763">
    <property type="entry name" value="ABC_transporter_ATP-binding"/>
</dbReference>
<dbReference type="PROSITE" id="PS50893">
    <property type="entry name" value="ABC_TRANSPORTER_2"/>
    <property type="match status" value="1"/>
</dbReference>
<dbReference type="SUPFAM" id="SSF52540">
    <property type="entry name" value="P-loop containing nucleoside triphosphate hydrolases"/>
    <property type="match status" value="1"/>
</dbReference>
<proteinExistence type="inferred from homology"/>
<reference evidence="6 7" key="1">
    <citation type="submission" date="2018-09" db="EMBL/GenBank/DDBJ databases">
        <title>Murine metabolic-syndrome-specific gut microbial biobank.</title>
        <authorList>
            <person name="Liu C."/>
        </authorList>
    </citation>
    <scope>NUCLEOTIDE SEQUENCE [LARGE SCALE GENOMIC DNA]</scope>
    <source>
        <strain evidence="6 7">0.1xD8-82</strain>
    </source>
</reference>
<dbReference type="Proteomes" id="UP000280696">
    <property type="component" value="Unassembled WGS sequence"/>
</dbReference>
<dbReference type="GO" id="GO:0016887">
    <property type="term" value="F:ATP hydrolysis activity"/>
    <property type="evidence" value="ECO:0007669"/>
    <property type="project" value="InterPro"/>
</dbReference>
<dbReference type="PANTHER" id="PTHR42711:SF5">
    <property type="entry name" value="ABC TRANSPORTER ATP-BINDING PROTEIN NATA"/>
    <property type="match status" value="1"/>
</dbReference>
<evidence type="ECO:0000256" key="2">
    <source>
        <dbReference type="ARBA" id="ARBA00022448"/>
    </source>
</evidence>
<dbReference type="AlphaFoldDB" id="A0A3A9AP73"/>
<keyword evidence="3" id="KW-0547">Nucleotide-binding</keyword>
<dbReference type="Pfam" id="PF00005">
    <property type="entry name" value="ABC_tran"/>
    <property type="match status" value="1"/>
</dbReference>
<evidence type="ECO:0000256" key="1">
    <source>
        <dbReference type="ARBA" id="ARBA00005417"/>
    </source>
</evidence>
<evidence type="ECO:0000313" key="6">
    <source>
        <dbReference type="EMBL" id="RKI93320.1"/>
    </source>
</evidence>
<comment type="similarity">
    <text evidence="1">Belongs to the ABC transporter superfamily.</text>
</comment>
<comment type="caution">
    <text evidence="6">The sequence shown here is derived from an EMBL/GenBank/DDBJ whole genome shotgun (WGS) entry which is preliminary data.</text>
</comment>
<dbReference type="SMART" id="SM00382">
    <property type="entry name" value="AAA"/>
    <property type="match status" value="1"/>
</dbReference>
<organism evidence="6 7">
    <name type="scientific">Parablautia intestinalis</name>
    <dbReference type="NCBI Taxonomy" id="2320100"/>
    <lineage>
        <taxon>Bacteria</taxon>
        <taxon>Bacillati</taxon>
        <taxon>Bacillota</taxon>
        <taxon>Clostridia</taxon>
        <taxon>Lachnospirales</taxon>
        <taxon>Lachnospiraceae</taxon>
        <taxon>Parablautia</taxon>
    </lineage>
</organism>
<dbReference type="InterPro" id="IPR003439">
    <property type="entry name" value="ABC_transporter-like_ATP-bd"/>
</dbReference>
<evidence type="ECO:0000256" key="4">
    <source>
        <dbReference type="ARBA" id="ARBA00022840"/>
    </source>
</evidence>
<feature type="domain" description="ABC transporter" evidence="5">
    <location>
        <begin position="2"/>
        <end position="220"/>
    </location>
</feature>
<dbReference type="EMBL" id="RAYQ01000003">
    <property type="protein sequence ID" value="RKI93320.1"/>
    <property type="molecule type" value="Genomic_DNA"/>
</dbReference>
<dbReference type="InterPro" id="IPR017871">
    <property type="entry name" value="ABC_transporter-like_CS"/>
</dbReference>
<dbReference type="OrthoDB" id="9776369at2"/>
<gene>
    <name evidence="6" type="ORF">D7V94_04085</name>
</gene>
<evidence type="ECO:0000259" key="5">
    <source>
        <dbReference type="PROSITE" id="PS50893"/>
    </source>
</evidence>